<dbReference type="EMBL" id="CP013200">
    <property type="protein sequence ID" value="ALO66567.1"/>
    <property type="molecule type" value="Genomic_DNA"/>
</dbReference>
<evidence type="ECO:0000313" key="2">
    <source>
        <dbReference type="Proteomes" id="UP000059574"/>
    </source>
</evidence>
<sequence>MRSMLSRPPPAKHPEEHLLGFLALFLAAALGSVAFVANLGHTFDTQTHKIPEAFLTRRLGRSNPRRVLLPKP</sequence>
<evidence type="ECO:0000313" key="1">
    <source>
        <dbReference type="EMBL" id="ALO66567.1"/>
    </source>
</evidence>
<reference evidence="2" key="1">
    <citation type="submission" date="2015-11" db="EMBL/GenBank/DDBJ databases">
        <authorList>
            <person name="Kumar R."/>
            <person name="Singh D."/>
            <person name="Swarnkar M.K."/>
            <person name="Singh A.K."/>
            <person name="Kumar S."/>
        </authorList>
    </citation>
    <scope>NUCLEOTIDE SEQUENCE [LARGE SCALE GENOMIC DNA]</scope>
    <source>
        <strain evidence="2">ERGS4:06</strain>
    </source>
</reference>
<reference evidence="1 2" key="2">
    <citation type="journal article" date="2016" name="J. Biotechnol.">
        <title>Complete genome sequence of Arthrobacter alpinus ERGS4:06, a yellow pigmented bacterium tolerant to cold and radiations isolated from Sikkim Himalaya.</title>
        <authorList>
            <person name="Kumar R."/>
            <person name="Singh D."/>
            <person name="Swarnkar M.K."/>
            <person name="Singh A.K."/>
            <person name="Kumar S."/>
        </authorList>
    </citation>
    <scope>NUCLEOTIDE SEQUENCE [LARGE SCALE GENOMIC DNA]</scope>
    <source>
        <strain evidence="1 2">ERGS4:06</strain>
    </source>
</reference>
<proteinExistence type="predicted"/>
<organism evidence="1 2">
    <name type="scientific">Arthrobacter alpinus</name>
    <dbReference type="NCBI Taxonomy" id="656366"/>
    <lineage>
        <taxon>Bacteria</taxon>
        <taxon>Bacillati</taxon>
        <taxon>Actinomycetota</taxon>
        <taxon>Actinomycetes</taxon>
        <taxon>Micrococcales</taxon>
        <taxon>Micrococcaceae</taxon>
        <taxon>Arthrobacter</taxon>
    </lineage>
</organism>
<gene>
    <name evidence="1" type="ORF">AS189_08775</name>
</gene>
<accession>A0A0S2LZI2</accession>
<protein>
    <submittedName>
        <fullName evidence="1">Uncharacterized protein</fullName>
    </submittedName>
</protein>
<dbReference type="Proteomes" id="UP000059574">
    <property type="component" value="Chromosome"/>
</dbReference>
<dbReference type="AlphaFoldDB" id="A0A0S2LZI2"/>
<name>A0A0S2LZI2_9MICC</name>